<reference evidence="1" key="2">
    <citation type="submission" date="2020-06" db="EMBL/GenBank/DDBJ databases">
        <authorList>
            <person name="Sheffer M."/>
        </authorList>
    </citation>
    <scope>NUCLEOTIDE SEQUENCE</scope>
</reference>
<reference evidence="1" key="1">
    <citation type="journal article" date="2020" name="bioRxiv">
        <title>Chromosome-level reference genome of the European wasp spider Argiope bruennichi: a resource for studies on range expansion and evolutionary adaptation.</title>
        <authorList>
            <person name="Sheffer M.M."/>
            <person name="Hoppe A."/>
            <person name="Krehenwinkel H."/>
            <person name="Uhl G."/>
            <person name="Kuss A.W."/>
            <person name="Jensen L."/>
            <person name="Jensen C."/>
            <person name="Gillespie R.G."/>
            <person name="Hoff K.J."/>
            <person name="Prost S."/>
        </authorList>
    </citation>
    <scope>NUCLEOTIDE SEQUENCE</scope>
</reference>
<dbReference type="Proteomes" id="UP000807504">
    <property type="component" value="Unassembled WGS sequence"/>
</dbReference>
<proteinExistence type="predicted"/>
<dbReference type="EMBL" id="JABXBU010000030">
    <property type="protein sequence ID" value="KAF8784260.1"/>
    <property type="molecule type" value="Genomic_DNA"/>
</dbReference>
<gene>
    <name evidence="1" type="ORF">HNY73_009964</name>
</gene>
<accession>A0A8T0F4C8</accession>
<dbReference type="AlphaFoldDB" id="A0A8T0F4C8"/>
<keyword evidence="2" id="KW-1185">Reference proteome</keyword>
<evidence type="ECO:0000313" key="2">
    <source>
        <dbReference type="Proteomes" id="UP000807504"/>
    </source>
</evidence>
<organism evidence="1 2">
    <name type="scientific">Argiope bruennichi</name>
    <name type="common">Wasp spider</name>
    <name type="synonym">Aranea bruennichi</name>
    <dbReference type="NCBI Taxonomy" id="94029"/>
    <lineage>
        <taxon>Eukaryota</taxon>
        <taxon>Metazoa</taxon>
        <taxon>Ecdysozoa</taxon>
        <taxon>Arthropoda</taxon>
        <taxon>Chelicerata</taxon>
        <taxon>Arachnida</taxon>
        <taxon>Araneae</taxon>
        <taxon>Araneomorphae</taxon>
        <taxon>Entelegynae</taxon>
        <taxon>Araneoidea</taxon>
        <taxon>Araneidae</taxon>
        <taxon>Argiope</taxon>
    </lineage>
</organism>
<protein>
    <submittedName>
        <fullName evidence="1">Uncharacterized protein</fullName>
    </submittedName>
</protein>
<comment type="caution">
    <text evidence="1">The sequence shown here is derived from an EMBL/GenBank/DDBJ whole genome shotgun (WGS) entry which is preliminary data.</text>
</comment>
<name>A0A8T0F4C8_ARGBR</name>
<evidence type="ECO:0000313" key="1">
    <source>
        <dbReference type="EMBL" id="KAF8784260.1"/>
    </source>
</evidence>
<sequence>MGSKDFDWVEFSKNTPLTEEIMRSLQDRLDFSVISQYQTLSEDFMEEFRGRLDFDKLCRYQKLSESFIRRCLERGDPINLALISEFQSLSPSFMLEFQRDLDWKRISQFQVLSEGFLIDHNQLLDISLVSRYQDLSENTIQLLSDILDWDVLLKYKSIPGSLLSQHIDKITQCDSLDLRAATMEKYGYVICDACSMQEYLYIHPALFNSFIDAVQHVVLRQSLDHSKKVVYFKVLNNSEIVQYIHGDNASDRFGFYRASKFSAFRDEDEEERKSPKKRKFDLNLSDEIENPKSIIPPYSIYLGKGVGIEIKEFRKAYYITYVKYNDKGDIKNRFNIAVDQIQTFILGLQKMAEYVKQH</sequence>